<name>A0A7W4PIF6_9PROT</name>
<comment type="caution">
    <text evidence="2">The sequence shown here is derived from an EMBL/GenBank/DDBJ whole genome shotgun (WGS) entry which is preliminary data.</text>
</comment>
<dbReference type="Gene3D" id="3.90.230.10">
    <property type="entry name" value="Creatinase/methionine aminopeptidase superfamily"/>
    <property type="match status" value="1"/>
</dbReference>
<dbReference type="InterPro" id="IPR036005">
    <property type="entry name" value="Creatinase/aminopeptidase-like"/>
</dbReference>
<dbReference type="Proteomes" id="UP000530320">
    <property type="component" value="Unassembled WGS sequence"/>
</dbReference>
<dbReference type="InterPro" id="IPR050659">
    <property type="entry name" value="Peptidase_M24B"/>
</dbReference>
<dbReference type="PANTHER" id="PTHR46112:SF2">
    <property type="entry name" value="XAA-PRO AMINOPEPTIDASE P-RELATED"/>
    <property type="match status" value="1"/>
</dbReference>
<dbReference type="PANTHER" id="PTHR46112">
    <property type="entry name" value="AMINOPEPTIDASE"/>
    <property type="match status" value="1"/>
</dbReference>
<keyword evidence="2" id="KW-0645">Protease</keyword>
<dbReference type="AlphaFoldDB" id="A0A7W4PIF6"/>
<dbReference type="SUPFAM" id="SSF55920">
    <property type="entry name" value="Creatinase/aminopeptidase"/>
    <property type="match status" value="1"/>
</dbReference>
<evidence type="ECO:0000313" key="3">
    <source>
        <dbReference type="Proteomes" id="UP000530320"/>
    </source>
</evidence>
<evidence type="ECO:0000313" key="2">
    <source>
        <dbReference type="EMBL" id="MBB2195896.1"/>
    </source>
</evidence>
<dbReference type="EMBL" id="JABEQP010000001">
    <property type="protein sequence ID" value="MBB2195896.1"/>
    <property type="molecule type" value="Genomic_DNA"/>
</dbReference>
<dbReference type="GO" id="GO:0004177">
    <property type="term" value="F:aminopeptidase activity"/>
    <property type="evidence" value="ECO:0007669"/>
    <property type="project" value="UniProtKB-KW"/>
</dbReference>
<evidence type="ECO:0000259" key="1">
    <source>
        <dbReference type="Pfam" id="PF00557"/>
    </source>
</evidence>
<feature type="domain" description="Peptidase M24" evidence="1">
    <location>
        <begin position="12"/>
        <end position="226"/>
    </location>
</feature>
<protein>
    <submittedName>
        <fullName evidence="2">Aminopeptidase P family protein</fullName>
    </submittedName>
</protein>
<sequence length="236" mass="25799">MISAAANDTGRYEQAQAAARGALEAIVPFLQPGQSEASLMEVCGRLMNERGATGYWWYGVPALILAGPRLKESMEGDCYVPSSRPIGPDEMITIDVAPEIDGCWGDCARSFFLRDGQVVSPEEAGPDAAAGIAAEHALHARLMQIAAPSMTFRELYLAMDAMVLDFGFRNLDFLSNYGHSIGGDVMARTFLDASCRARLDSVPMFTFEPHIARPEGSLAFKHEEIYLFRNGRLQTL</sequence>
<accession>A0A7W4PIF6</accession>
<organism evidence="2 3">
    <name type="scientific">Gluconacetobacter dulcium</name>
    <dbReference type="NCBI Taxonomy" id="2729096"/>
    <lineage>
        <taxon>Bacteria</taxon>
        <taxon>Pseudomonadati</taxon>
        <taxon>Pseudomonadota</taxon>
        <taxon>Alphaproteobacteria</taxon>
        <taxon>Acetobacterales</taxon>
        <taxon>Acetobacteraceae</taxon>
        <taxon>Gluconacetobacter</taxon>
    </lineage>
</organism>
<keyword evidence="2" id="KW-0031">Aminopeptidase</keyword>
<dbReference type="InterPro" id="IPR000994">
    <property type="entry name" value="Pept_M24"/>
</dbReference>
<dbReference type="CDD" id="cd01066">
    <property type="entry name" value="APP_MetAP"/>
    <property type="match status" value="1"/>
</dbReference>
<reference evidence="2 3" key="1">
    <citation type="submission" date="2020-04" db="EMBL/GenBank/DDBJ databases">
        <title>Description of novel Gluconacetobacter.</title>
        <authorList>
            <person name="Sombolestani A."/>
        </authorList>
    </citation>
    <scope>NUCLEOTIDE SEQUENCE [LARGE SCALE GENOMIC DNA]</scope>
    <source>
        <strain evidence="2 3">LMG 22058</strain>
    </source>
</reference>
<gene>
    <name evidence="2" type="ORF">HLH44_00180</name>
</gene>
<proteinExistence type="predicted"/>
<dbReference type="RefSeq" id="WP_183007676.1">
    <property type="nucleotide sequence ID" value="NZ_JABEQP010000001.1"/>
</dbReference>
<keyword evidence="2" id="KW-0378">Hydrolase</keyword>
<dbReference type="Pfam" id="PF00557">
    <property type="entry name" value="Peptidase_M24"/>
    <property type="match status" value="1"/>
</dbReference>